<comment type="caution">
    <text evidence="18">The sequence shown here is derived from an EMBL/GenBank/DDBJ whole genome shotgun (WGS) entry which is preliminary data.</text>
</comment>
<dbReference type="FunFam" id="3.40.50.620:FF:000021">
    <property type="entry name" value="Riboflavin biosynthesis protein"/>
    <property type="match status" value="1"/>
</dbReference>
<feature type="coiled-coil region" evidence="16">
    <location>
        <begin position="284"/>
        <end position="311"/>
    </location>
</feature>
<dbReference type="InterPro" id="IPR015864">
    <property type="entry name" value="FAD_synthase"/>
</dbReference>
<dbReference type="GO" id="GO:0005524">
    <property type="term" value="F:ATP binding"/>
    <property type="evidence" value="ECO:0007669"/>
    <property type="project" value="UniProtKB-UniRule"/>
</dbReference>
<reference evidence="18" key="1">
    <citation type="submission" date="2020-08" db="EMBL/GenBank/DDBJ databases">
        <title>Genome public.</title>
        <authorList>
            <person name="Liu C."/>
            <person name="Sun Q."/>
        </authorList>
    </citation>
    <scope>NUCLEOTIDE SEQUENCE</scope>
    <source>
        <strain evidence="18">BX22</strain>
    </source>
</reference>
<keyword evidence="19" id="KW-1185">Reference proteome</keyword>
<evidence type="ECO:0000256" key="2">
    <source>
        <dbReference type="ARBA" id="ARBA00004726"/>
    </source>
</evidence>
<dbReference type="GO" id="GO:0003919">
    <property type="term" value="F:FMN adenylyltransferase activity"/>
    <property type="evidence" value="ECO:0007669"/>
    <property type="project" value="UniProtKB-UniRule"/>
</dbReference>
<dbReference type="Gene3D" id="3.40.50.620">
    <property type="entry name" value="HUPs"/>
    <property type="match status" value="1"/>
</dbReference>
<keyword evidence="7 15" id="KW-0548">Nucleotidyltransferase</keyword>
<dbReference type="PANTHER" id="PTHR22749:SF6">
    <property type="entry name" value="RIBOFLAVIN KINASE"/>
    <property type="match status" value="1"/>
</dbReference>
<evidence type="ECO:0000256" key="15">
    <source>
        <dbReference type="PIRNR" id="PIRNR004491"/>
    </source>
</evidence>
<evidence type="ECO:0000256" key="11">
    <source>
        <dbReference type="ARBA" id="ARBA00022840"/>
    </source>
</evidence>
<evidence type="ECO:0000256" key="3">
    <source>
        <dbReference type="ARBA" id="ARBA00005201"/>
    </source>
</evidence>
<dbReference type="Gene3D" id="2.40.30.30">
    <property type="entry name" value="Riboflavin kinase-like"/>
    <property type="match status" value="1"/>
</dbReference>
<dbReference type="Pfam" id="PF01687">
    <property type="entry name" value="Flavokinase"/>
    <property type="match status" value="1"/>
</dbReference>
<evidence type="ECO:0000256" key="9">
    <source>
        <dbReference type="ARBA" id="ARBA00022777"/>
    </source>
</evidence>
<dbReference type="NCBIfam" id="TIGR00083">
    <property type="entry name" value="ribF"/>
    <property type="match status" value="1"/>
</dbReference>
<keyword evidence="5 15" id="KW-0288">FMN</keyword>
<comment type="similarity">
    <text evidence="15">Belongs to the ribF family.</text>
</comment>
<sequence length="313" mass="35660">MKTIELTYPHSMTADELPETVVALGFFDGIHKGHQTVIRQAVSKAEEKHMESAVITFYPHPSVVLKNNHDVKYITPLNEKQEVLERLGVDRLYIVTFNKQLSSLSPQEFIDHFIIGLHIKHVVAGFDFTYGHKGKGNMDNIEMYSRGKFGYTIIDQVSIDNEKVSSTRIRSLLADGEVEKVTELLGRPLVTSGTVIEGDKRGREIGFPTANINYSEEALLPKPGIYAVGVMINGTRFNGMASLGINPTFTENRTDLSLEVNILDFHDDLYGKEIVIEWYKFFRNEEKFNQVEELIEQMKQDEQLIRTYLSKQI</sequence>
<evidence type="ECO:0000256" key="14">
    <source>
        <dbReference type="ARBA" id="ARBA00049494"/>
    </source>
</evidence>
<dbReference type="InterPro" id="IPR014729">
    <property type="entry name" value="Rossmann-like_a/b/a_fold"/>
</dbReference>
<keyword evidence="11 15" id="KW-0067">ATP-binding</keyword>
<keyword evidence="10 15" id="KW-0274">FAD</keyword>
<keyword evidence="16" id="KW-0175">Coiled coil</keyword>
<comment type="catalytic activity">
    <reaction evidence="13 15">
        <text>riboflavin + ATP = FMN + ADP + H(+)</text>
        <dbReference type="Rhea" id="RHEA:14357"/>
        <dbReference type="ChEBI" id="CHEBI:15378"/>
        <dbReference type="ChEBI" id="CHEBI:30616"/>
        <dbReference type="ChEBI" id="CHEBI:57986"/>
        <dbReference type="ChEBI" id="CHEBI:58210"/>
        <dbReference type="ChEBI" id="CHEBI:456216"/>
        <dbReference type="EC" id="2.7.1.26"/>
    </reaction>
</comment>
<evidence type="ECO:0000256" key="5">
    <source>
        <dbReference type="ARBA" id="ARBA00022643"/>
    </source>
</evidence>
<name>A0A923RIZ0_9BACI</name>
<dbReference type="Proteomes" id="UP000637359">
    <property type="component" value="Unassembled WGS sequence"/>
</dbReference>
<dbReference type="InterPro" id="IPR023468">
    <property type="entry name" value="Riboflavin_kinase"/>
</dbReference>
<dbReference type="SMART" id="SM00904">
    <property type="entry name" value="Flavokinase"/>
    <property type="match status" value="1"/>
</dbReference>
<dbReference type="CDD" id="cd02064">
    <property type="entry name" value="FAD_synthetase_N"/>
    <property type="match status" value="1"/>
</dbReference>
<keyword evidence="9 15" id="KW-0418">Kinase</keyword>
<evidence type="ECO:0000259" key="17">
    <source>
        <dbReference type="SMART" id="SM00904"/>
    </source>
</evidence>
<evidence type="ECO:0000256" key="4">
    <source>
        <dbReference type="ARBA" id="ARBA00022630"/>
    </source>
</evidence>
<feature type="domain" description="Riboflavin kinase" evidence="17">
    <location>
        <begin position="184"/>
        <end position="310"/>
    </location>
</feature>
<dbReference type="EMBL" id="JACOOL010000002">
    <property type="protein sequence ID" value="MBC5636007.1"/>
    <property type="molecule type" value="Genomic_DNA"/>
</dbReference>
<dbReference type="InterPro" id="IPR023465">
    <property type="entry name" value="Riboflavin_kinase_dom_sf"/>
</dbReference>
<evidence type="ECO:0000256" key="13">
    <source>
        <dbReference type="ARBA" id="ARBA00047880"/>
    </source>
</evidence>
<dbReference type="NCBIfam" id="NF004162">
    <property type="entry name" value="PRK05627.1-5"/>
    <property type="match status" value="1"/>
</dbReference>
<evidence type="ECO:0000256" key="10">
    <source>
        <dbReference type="ARBA" id="ARBA00022827"/>
    </source>
</evidence>
<dbReference type="InterPro" id="IPR015865">
    <property type="entry name" value="Riboflavin_kinase_bac/euk"/>
</dbReference>
<gene>
    <name evidence="18" type="ORF">H8S33_04105</name>
</gene>
<dbReference type="InterPro" id="IPR004821">
    <property type="entry name" value="Cyt_trans-like"/>
</dbReference>
<dbReference type="Pfam" id="PF06574">
    <property type="entry name" value="FAD_syn"/>
    <property type="match status" value="1"/>
</dbReference>
<organism evidence="18 19">
    <name type="scientific">Ornithinibacillus hominis</name>
    <dbReference type="NCBI Taxonomy" id="2763055"/>
    <lineage>
        <taxon>Bacteria</taxon>
        <taxon>Bacillati</taxon>
        <taxon>Bacillota</taxon>
        <taxon>Bacilli</taxon>
        <taxon>Bacillales</taxon>
        <taxon>Bacillaceae</taxon>
        <taxon>Ornithinibacillus</taxon>
    </lineage>
</organism>
<evidence type="ECO:0000256" key="1">
    <source>
        <dbReference type="ARBA" id="ARBA00002121"/>
    </source>
</evidence>
<evidence type="ECO:0000256" key="6">
    <source>
        <dbReference type="ARBA" id="ARBA00022679"/>
    </source>
</evidence>
<comment type="catalytic activity">
    <reaction evidence="14 15">
        <text>FMN + ATP + H(+) = FAD + diphosphate</text>
        <dbReference type="Rhea" id="RHEA:17237"/>
        <dbReference type="ChEBI" id="CHEBI:15378"/>
        <dbReference type="ChEBI" id="CHEBI:30616"/>
        <dbReference type="ChEBI" id="CHEBI:33019"/>
        <dbReference type="ChEBI" id="CHEBI:57692"/>
        <dbReference type="ChEBI" id="CHEBI:58210"/>
        <dbReference type="EC" id="2.7.7.2"/>
    </reaction>
</comment>
<proteinExistence type="inferred from homology"/>
<dbReference type="GO" id="GO:0006747">
    <property type="term" value="P:FAD biosynthetic process"/>
    <property type="evidence" value="ECO:0007669"/>
    <property type="project" value="UniProtKB-UniRule"/>
</dbReference>
<accession>A0A923RIZ0</accession>
<keyword evidence="12" id="KW-0511">Multifunctional enzyme</keyword>
<dbReference type="EC" id="2.7.1.26" evidence="15"/>
<dbReference type="PIRSF" id="PIRSF004491">
    <property type="entry name" value="FAD_Synth"/>
    <property type="match status" value="1"/>
</dbReference>
<dbReference type="GO" id="GO:0009231">
    <property type="term" value="P:riboflavin biosynthetic process"/>
    <property type="evidence" value="ECO:0007669"/>
    <property type="project" value="InterPro"/>
</dbReference>
<evidence type="ECO:0000313" key="18">
    <source>
        <dbReference type="EMBL" id="MBC5636007.1"/>
    </source>
</evidence>
<keyword evidence="8 15" id="KW-0547">Nucleotide-binding</keyword>
<evidence type="ECO:0000256" key="7">
    <source>
        <dbReference type="ARBA" id="ARBA00022695"/>
    </source>
</evidence>
<keyword evidence="6 15" id="KW-0808">Transferase</keyword>
<comment type="pathway">
    <text evidence="2 15">Cofactor biosynthesis; FAD biosynthesis; FAD from FMN: step 1/1.</text>
</comment>
<dbReference type="SUPFAM" id="SSF82114">
    <property type="entry name" value="Riboflavin kinase-like"/>
    <property type="match status" value="1"/>
</dbReference>
<dbReference type="RefSeq" id="WP_186868826.1">
    <property type="nucleotide sequence ID" value="NZ_JACOOL010000002.1"/>
</dbReference>
<dbReference type="AlphaFoldDB" id="A0A923RIZ0"/>
<dbReference type="EC" id="2.7.7.2" evidence="15"/>
<evidence type="ECO:0000256" key="12">
    <source>
        <dbReference type="ARBA" id="ARBA00023268"/>
    </source>
</evidence>
<dbReference type="NCBIfam" id="NF004160">
    <property type="entry name" value="PRK05627.1-3"/>
    <property type="match status" value="1"/>
</dbReference>
<protein>
    <recommendedName>
        <fullName evidence="15">Riboflavin biosynthesis protein</fullName>
    </recommendedName>
    <domain>
        <recommendedName>
            <fullName evidence="15">Riboflavin kinase</fullName>
            <ecNumber evidence="15">2.7.1.26</ecNumber>
        </recommendedName>
        <alternativeName>
            <fullName evidence="15">Flavokinase</fullName>
        </alternativeName>
    </domain>
    <domain>
        <recommendedName>
            <fullName evidence="15">FMN adenylyltransferase</fullName>
            <ecNumber evidence="15">2.7.7.2</ecNumber>
        </recommendedName>
        <alternativeName>
            <fullName evidence="15">FAD pyrophosphorylase</fullName>
        </alternativeName>
        <alternativeName>
            <fullName evidence="15">FAD synthase</fullName>
        </alternativeName>
    </domain>
</protein>
<evidence type="ECO:0000256" key="16">
    <source>
        <dbReference type="SAM" id="Coils"/>
    </source>
</evidence>
<dbReference type="GO" id="GO:0008531">
    <property type="term" value="F:riboflavin kinase activity"/>
    <property type="evidence" value="ECO:0007669"/>
    <property type="project" value="UniProtKB-UniRule"/>
</dbReference>
<dbReference type="FunFam" id="2.40.30.30:FF:000003">
    <property type="entry name" value="Riboflavin biosynthesis protein"/>
    <property type="match status" value="1"/>
</dbReference>
<dbReference type="GO" id="GO:0009398">
    <property type="term" value="P:FMN biosynthetic process"/>
    <property type="evidence" value="ECO:0007669"/>
    <property type="project" value="UniProtKB-UniRule"/>
</dbReference>
<evidence type="ECO:0000256" key="8">
    <source>
        <dbReference type="ARBA" id="ARBA00022741"/>
    </source>
</evidence>
<keyword evidence="4 15" id="KW-0285">Flavoprotein</keyword>
<dbReference type="InterPro" id="IPR002606">
    <property type="entry name" value="Riboflavin_kinase_bac"/>
</dbReference>
<comment type="function">
    <text evidence="1">Catalyzes the phosphorylation of riboflavin to FMN followed by the adenylation of FMN to FAD.</text>
</comment>
<dbReference type="SUPFAM" id="SSF52374">
    <property type="entry name" value="Nucleotidylyl transferase"/>
    <property type="match status" value="1"/>
</dbReference>
<dbReference type="NCBIfam" id="TIGR00125">
    <property type="entry name" value="cyt_tran_rel"/>
    <property type="match status" value="1"/>
</dbReference>
<comment type="pathway">
    <text evidence="3 15">Cofactor biosynthesis; FMN biosynthesis; FMN from riboflavin (ATP route): step 1/1.</text>
</comment>
<evidence type="ECO:0000313" key="19">
    <source>
        <dbReference type="Proteomes" id="UP000637359"/>
    </source>
</evidence>
<dbReference type="PANTHER" id="PTHR22749">
    <property type="entry name" value="RIBOFLAVIN KINASE/FMN ADENYLYLTRANSFERASE"/>
    <property type="match status" value="1"/>
</dbReference>